<evidence type="ECO:0000313" key="1">
    <source>
        <dbReference type="EMBL" id="KAK1141284.1"/>
    </source>
</evidence>
<protein>
    <submittedName>
        <fullName evidence="1">Uncharacterized protein</fullName>
    </submittedName>
</protein>
<name>A0ACC3AU16_9EURO</name>
<keyword evidence="2" id="KW-1185">Reference proteome</keyword>
<dbReference type="EMBL" id="JAOPJF010000066">
    <property type="protein sequence ID" value="KAK1141284.1"/>
    <property type="molecule type" value="Genomic_DNA"/>
</dbReference>
<proteinExistence type="predicted"/>
<evidence type="ECO:0000313" key="2">
    <source>
        <dbReference type="Proteomes" id="UP001177260"/>
    </source>
</evidence>
<gene>
    <name evidence="1" type="ORF">N8T08_009187</name>
</gene>
<sequence>MPRRKRPHVPKVKGCYECSQRRINCDRTEPQCTKCTSKGIICSGFGVRYRFREEVSTRGTCIRRRDDRTDGFKFSAQSEDTQHVSCATSSTTPADFDSYLTLLDTHTGLTNQYPTDALAAIETADVFPLVDGLDLVAPRSEYLLTYFLLVGVMVNGSSDFPILFYMLQSALEAVGGEDGLGDGELTRFLMRQIRNQKAGVQTILSSAQKSFDCLYFNSGLHPDHLSTFDLIVGLRQQAYDIYLQRAMLGRRSQRHVERIGRFIDILQSLPDDAPGQHTLVWPSFIAASESCIPEHQLFFKQFLENQYRLNGFSNILKAIALLERIWTADDGDTWPALLPDSRLFVM</sequence>
<comment type="caution">
    <text evidence="1">The sequence shown here is derived from an EMBL/GenBank/DDBJ whole genome shotgun (WGS) entry which is preliminary data.</text>
</comment>
<organism evidence="1 2">
    <name type="scientific">Aspergillus melleus</name>
    <dbReference type="NCBI Taxonomy" id="138277"/>
    <lineage>
        <taxon>Eukaryota</taxon>
        <taxon>Fungi</taxon>
        <taxon>Dikarya</taxon>
        <taxon>Ascomycota</taxon>
        <taxon>Pezizomycotina</taxon>
        <taxon>Eurotiomycetes</taxon>
        <taxon>Eurotiomycetidae</taxon>
        <taxon>Eurotiales</taxon>
        <taxon>Aspergillaceae</taxon>
        <taxon>Aspergillus</taxon>
        <taxon>Aspergillus subgen. Circumdati</taxon>
    </lineage>
</organism>
<reference evidence="1 2" key="1">
    <citation type="journal article" date="2023" name="ACS Omega">
        <title>Identification of the Neoaspergillic Acid Biosynthesis Gene Cluster by Establishing an In Vitro CRISPR-Ribonucleoprotein Genetic System in Aspergillus melleus.</title>
        <authorList>
            <person name="Yuan B."/>
            <person name="Grau M.F."/>
            <person name="Murata R.M."/>
            <person name="Torok T."/>
            <person name="Venkateswaran K."/>
            <person name="Stajich J.E."/>
            <person name="Wang C.C.C."/>
        </authorList>
    </citation>
    <scope>NUCLEOTIDE SEQUENCE [LARGE SCALE GENOMIC DNA]</scope>
    <source>
        <strain evidence="1 2">IMV 1140</strain>
    </source>
</reference>
<dbReference type="Proteomes" id="UP001177260">
    <property type="component" value="Unassembled WGS sequence"/>
</dbReference>
<accession>A0ACC3AU16</accession>